<dbReference type="Proteomes" id="UP000006875">
    <property type="component" value="Chromosome"/>
</dbReference>
<dbReference type="STRING" id="572544.Ilyop_0961"/>
<dbReference type="PANTHER" id="PTHR43191">
    <property type="entry name" value="RRNA METHYLTRANSFERASE 3"/>
    <property type="match status" value="1"/>
</dbReference>
<dbReference type="RefSeq" id="WP_013387411.1">
    <property type="nucleotide sequence ID" value="NC_014632.1"/>
</dbReference>
<name>E3H8H6_ILYPC</name>
<dbReference type="InterPro" id="IPR051259">
    <property type="entry name" value="rRNA_Methyltransferase"/>
</dbReference>
<dbReference type="PANTHER" id="PTHR43191:SF2">
    <property type="entry name" value="RRNA METHYLTRANSFERASE 3, MITOCHONDRIAL"/>
    <property type="match status" value="1"/>
</dbReference>
<evidence type="ECO:0000256" key="1">
    <source>
        <dbReference type="ARBA" id="ARBA00007228"/>
    </source>
</evidence>
<dbReference type="Gene3D" id="3.40.1280.10">
    <property type="match status" value="1"/>
</dbReference>
<feature type="domain" description="MRM3-like substrate binding" evidence="5">
    <location>
        <begin position="12"/>
        <end position="88"/>
    </location>
</feature>
<feature type="domain" description="tRNA/rRNA methyltransferase SpoU type" evidence="4">
    <location>
        <begin position="105"/>
        <end position="244"/>
    </location>
</feature>
<dbReference type="InterPro" id="IPR029026">
    <property type="entry name" value="tRNA_m1G_MTases_N"/>
</dbReference>
<dbReference type="HOGENOM" id="CLU_021322_3_2_0"/>
<dbReference type="CDD" id="cd18095">
    <property type="entry name" value="SpoU-like_rRNA-MTase"/>
    <property type="match status" value="1"/>
</dbReference>
<proteinExistence type="inferred from homology"/>
<comment type="similarity">
    <text evidence="1">Belongs to the class IV-like SAM-binding methyltransferase superfamily. RNA methyltransferase TrmH family.</text>
</comment>
<evidence type="ECO:0000256" key="2">
    <source>
        <dbReference type="ARBA" id="ARBA00022603"/>
    </source>
</evidence>
<sequence length="251" mass="28460">MEFIKSKENKLYKTIKKLKTRKYREKEKLFIAEGHKFLDFKEIPKAIILRDGDDRYQDKVEEFVCPKYIFSESLFNEISSQENSQGIILIYPMKESSIASIGDNIVILDRIQDPGNLGTIIRVSDAAGYKDIVLLKGSVDVYNEKTVRSSMGSLFNMNFIYMEEDELIKFMAEKNYKSTATALREDAVSYTDIIPGSKNAIIFGNEGQGVSERLIEVSDSKVIIPIYGSAESLNVAVATGIVLYKFRELLV</sequence>
<dbReference type="Pfam" id="PF00588">
    <property type="entry name" value="SpoU_methylase"/>
    <property type="match status" value="1"/>
</dbReference>
<evidence type="ECO:0000313" key="6">
    <source>
        <dbReference type="EMBL" id="ADO82743.1"/>
    </source>
</evidence>
<dbReference type="KEGG" id="ipo:Ilyop_0961"/>
<dbReference type="GO" id="GO:0008173">
    <property type="term" value="F:RNA methyltransferase activity"/>
    <property type="evidence" value="ECO:0007669"/>
    <property type="project" value="InterPro"/>
</dbReference>
<reference evidence="6 7" key="1">
    <citation type="journal article" date="2010" name="Stand. Genomic Sci.">
        <title>Complete genome sequence of Ilyobacter polytropus type strain (CuHbu1).</title>
        <authorList>
            <person name="Sikorski J."/>
            <person name="Chertkov O."/>
            <person name="Lapidus A."/>
            <person name="Nolan M."/>
            <person name="Lucas S."/>
            <person name="Del Rio T.G."/>
            <person name="Tice H."/>
            <person name="Cheng J.F."/>
            <person name="Tapia R."/>
            <person name="Han C."/>
            <person name="Goodwin L."/>
            <person name="Pitluck S."/>
            <person name="Liolios K."/>
            <person name="Ivanova N."/>
            <person name="Mavromatis K."/>
            <person name="Mikhailova N."/>
            <person name="Pati A."/>
            <person name="Chen A."/>
            <person name="Palaniappan K."/>
            <person name="Land M."/>
            <person name="Hauser L."/>
            <person name="Chang Y.J."/>
            <person name="Jeffries C.D."/>
            <person name="Brambilla E."/>
            <person name="Yasawong M."/>
            <person name="Rohde M."/>
            <person name="Pukall R."/>
            <person name="Spring S."/>
            <person name="Goker M."/>
            <person name="Woyke T."/>
            <person name="Bristow J."/>
            <person name="Eisen J.A."/>
            <person name="Markowitz V."/>
            <person name="Hugenholtz P."/>
            <person name="Kyrpides N.C."/>
            <person name="Klenk H.P."/>
        </authorList>
    </citation>
    <scope>NUCLEOTIDE SEQUENCE [LARGE SCALE GENOMIC DNA]</scope>
    <source>
        <strain evidence="7">ATCC 51220 / DSM 2926 / LMG 16218 / CuHBu1</strain>
    </source>
</reference>
<gene>
    <name evidence="6" type="ordered locus">Ilyop_0961</name>
</gene>
<dbReference type="Gene3D" id="3.30.1330.30">
    <property type="match status" value="1"/>
</dbReference>
<protein>
    <submittedName>
        <fullName evidence="6">tRNA/rRNA methyltransferase (SpoU)</fullName>
    </submittedName>
</protein>
<dbReference type="GO" id="GO:0003723">
    <property type="term" value="F:RNA binding"/>
    <property type="evidence" value="ECO:0007669"/>
    <property type="project" value="InterPro"/>
</dbReference>
<keyword evidence="3" id="KW-0808">Transferase</keyword>
<dbReference type="AlphaFoldDB" id="E3H8H6"/>
<evidence type="ECO:0000313" key="7">
    <source>
        <dbReference type="Proteomes" id="UP000006875"/>
    </source>
</evidence>
<organism evidence="6 7">
    <name type="scientific">Ilyobacter polytropus (strain ATCC 51220 / DSM 2926 / LMG 16218 / CuHBu1)</name>
    <dbReference type="NCBI Taxonomy" id="572544"/>
    <lineage>
        <taxon>Bacteria</taxon>
        <taxon>Fusobacteriati</taxon>
        <taxon>Fusobacteriota</taxon>
        <taxon>Fusobacteriia</taxon>
        <taxon>Fusobacteriales</taxon>
        <taxon>Fusobacteriaceae</taxon>
        <taxon>Ilyobacter</taxon>
    </lineage>
</organism>
<dbReference type="InterPro" id="IPR053888">
    <property type="entry name" value="MRM3-like_sub_bind"/>
</dbReference>
<accession>E3H8H6</accession>
<dbReference type="InterPro" id="IPR001537">
    <property type="entry name" value="SpoU_MeTrfase"/>
</dbReference>
<dbReference type="GO" id="GO:0032259">
    <property type="term" value="P:methylation"/>
    <property type="evidence" value="ECO:0007669"/>
    <property type="project" value="UniProtKB-KW"/>
</dbReference>
<dbReference type="EMBL" id="CP002281">
    <property type="protein sequence ID" value="ADO82743.1"/>
    <property type="molecule type" value="Genomic_DNA"/>
</dbReference>
<evidence type="ECO:0000256" key="3">
    <source>
        <dbReference type="ARBA" id="ARBA00022679"/>
    </source>
</evidence>
<dbReference type="InterPro" id="IPR029064">
    <property type="entry name" value="Ribosomal_eL30-like_sf"/>
</dbReference>
<dbReference type="SUPFAM" id="SSF55315">
    <property type="entry name" value="L30e-like"/>
    <property type="match status" value="1"/>
</dbReference>
<keyword evidence="2 6" id="KW-0489">Methyltransferase</keyword>
<dbReference type="SUPFAM" id="SSF75217">
    <property type="entry name" value="alpha/beta knot"/>
    <property type="match status" value="1"/>
</dbReference>
<dbReference type="GO" id="GO:0006396">
    <property type="term" value="P:RNA processing"/>
    <property type="evidence" value="ECO:0007669"/>
    <property type="project" value="InterPro"/>
</dbReference>
<dbReference type="eggNOG" id="COG0566">
    <property type="taxonomic scope" value="Bacteria"/>
</dbReference>
<dbReference type="InterPro" id="IPR029028">
    <property type="entry name" value="Alpha/beta_knot_MTases"/>
</dbReference>
<dbReference type="Pfam" id="PF22435">
    <property type="entry name" value="MRM3-like_sub_bind"/>
    <property type="match status" value="1"/>
</dbReference>
<evidence type="ECO:0000259" key="5">
    <source>
        <dbReference type="Pfam" id="PF22435"/>
    </source>
</evidence>
<keyword evidence="7" id="KW-1185">Reference proteome</keyword>
<dbReference type="OrthoDB" id="9785673at2"/>
<evidence type="ECO:0000259" key="4">
    <source>
        <dbReference type="Pfam" id="PF00588"/>
    </source>
</evidence>